<organism evidence="2">
    <name type="scientific">Methylocapsa acidiphila</name>
    <dbReference type="NCBI Taxonomy" id="133552"/>
    <lineage>
        <taxon>Bacteria</taxon>
        <taxon>Pseudomonadati</taxon>
        <taxon>Pseudomonadota</taxon>
        <taxon>Alphaproteobacteria</taxon>
        <taxon>Hyphomicrobiales</taxon>
        <taxon>Beijerinckiaceae</taxon>
        <taxon>Methylocapsa</taxon>
    </lineage>
</organism>
<accession>Q2VNN4</accession>
<dbReference type="InterPro" id="IPR025566">
    <property type="entry name" value="DUF4331"/>
</dbReference>
<dbReference type="EMBL" id="CT005238">
    <property type="protein sequence ID" value="CAJ01598.1"/>
    <property type="molecule type" value="Genomic_DNA"/>
</dbReference>
<protein>
    <recommendedName>
        <fullName evidence="3">DUF4331 domain-containing protein</fullName>
    </recommendedName>
</protein>
<sequence length="376" mass="42760">MKRLGILFAFIGIVLASSSSRASDHADPMWLPEDEQEANITGLFFFPDGDQMVAILDVRRSLTGPPPYNLEPFEYNINMDLHSKVTFDNAEDVARYGGSIPSPEMISPDVTIRFRLNNDTSVKEQSFKGLKDPEKIRVYTGVRDDPFIFPKFFKVNVITMVLSIPKSSFPDNQQNWLLWATTNRVNGGEQIDHVGRSNRTQLGRFDFLNTIPPNEQVAAIKDRSKSRAMIQDFLKNWAPPLANLNQLSGFLIRHYDYVPDVMVYTNQRPSGFPNGRRLEDDVSYLTCQQGDCPLQENSFIDSNQWPRATVNDKPLLKEFPYLAEPWPYHPQAPGAMGPYVVRFLSRPGVLWGIAAIVLALIIGLFLLRRRKRSAYS</sequence>
<proteinExistence type="predicted"/>
<gene>
    <name evidence="2" type="ORF">orf30</name>
</gene>
<evidence type="ECO:0000256" key="1">
    <source>
        <dbReference type="SAM" id="SignalP"/>
    </source>
</evidence>
<evidence type="ECO:0008006" key="3">
    <source>
        <dbReference type="Google" id="ProtNLM"/>
    </source>
</evidence>
<reference evidence="2" key="1">
    <citation type="submission" date="2005-06" db="EMBL/GenBank/DDBJ databases">
        <title>First Genome Data from Uncultured Upland Soil Cluster a Methanotrophs Provide Further Evidence for a Close Phylogenetic Relationship to Methylocapsa acidiphila B2 and High-Affinity Methanotrophy Based on pMMO.</title>
        <authorList>
            <person name="Ricke P."/>
            <person name="Kube M."/>
            <person name="Nakagawa S."/>
            <person name="Erkel C."/>
            <person name="Reinhardt R."/>
            <person name="Liesack W."/>
        </authorList>
    </citation>
    <scope>NUCLEOTIDE SEQUENCE</scope>
</reference>
<feature type="signal peptide" evidence="1">
    <location>
        <begin position="1"/>
        <end position="22"/>
    </location>
</feature>
<feature type="chain" id="PRO_5004217586" description="DUF4331 domain-containing protein" evidence="1">
    <location>
        <begin position="23"/>
        <end position="376"/>
    </location>
</feature>
<name>Q2VNN4_METAI</name>
<dbReference type="AlphaFoldDB" id="Q2VNN4"/>
<dbReference type="Pfam" id="PF14224">
    <property type="entry name" value="DUF4331"/>
    <property type="match status" value="1"/>
</dbReference>
<keyword evidence="1" id="KW-0732">Signal</keyword>
<evidence type="ECO:0000313" key="2">
    <source>
        <dbReference type="EMBL" id="CAJ01598.1"/>
    </source>
</evidence>